<gene>
    <name evidence="1" type="ORF">IFT93_23760</name>
</gene>
<evidence type="ECO:0000313" key="2">
    <source>
        <dbReference type="Proteomes" id="UP000661012"/>
    </source>
</evidence>
<comment type="caution">
    <text evidence="1">The sequence shown here is derived from an EMBL/GenBank/DDBJ whole genome shotgun (WGS) entry which is preliminary data.</text>
</comment>
<accession>A0ABR9A0M0</accession>
<dbReference type="EMBL" id="JACYNN010000053">
    <property type="protein sequence ID" value="MBD8109379.1"/>
    <property type="molecule type" value="Genomic_DNA"/>
</dbReference>
<protein>
    <submittedName>
        <fullName evidence="1">Uncharacterized protein</fullName>
    </submittedName>
</protein>
<proteinExistence type="predicted"/>
<dbReference type="RefSeq" id="WP_137269551.1">
    <property type="nucleotide sequence ID" value="NZ_JACYNM010000056.1"/>
</dbReference>
<keyword evidence="2" id="KW-1185">Reference proteome</keyword>
<reference evidence="1 2" key="1">
    <citation type="journal article" date="2020" name="FEMS Microbiol. Ecol.">
        <title>Temporal dynamics of bacterial communities during seed development and maturation.</title>
        <authorList>
            <person name="Chesneau G."/>
            <person name="Torres-Cortes G."/>
            <person name="Briand M."/>
            <person name="Darrasse A."/>
            <person name="Preveaux A."/>
            <person name="Marais C."/>
            <person name="Jacques M.A."/>
            <person name="Shade A."/>
            <person name="Barret M."/>
        </authorList>
    </citation>
    <scope>NUCLEOTIDE SEQUENCE [LARGE SCALE GENOMIC DNA]</scope>
    <source>
        <strain evidence="1 2">CFBP13732</strain>
    </source>
</reference>
<evidence type="ECO:0000313" key="1">
    <source>
        <dbReference type="EMBL" id="MBD8109379.1"/>
    </source>
</evidence>
<sequence length="88" mass="10161">MTNKEQHYDCLLAALEMKRIKESGNHGTYESALFGFALKYSDLFKNVSSDSKFDYDRLMLLKELSNILPDYFGNLFDDNGEVHAHYVS</sequence>
<organism evidence="1 2">
    <name type="scientific">Erwinia persicina</name>
    <dbReference type="NCBI Taxonomy" id="55211"/>
    <lineage>
        <taxon>Bacteria</taxon>
        <taxon>Pseudomonadati</taxon>
        <taxon>Pseudomonadota</taxon>
        <taxon>Gammaproteobacteria</taxon>
        <taxon>Enterobacterales</taxon>
        <taxon>Erwiniaceae</taxon>
        <taxon>Erwinia</taxon>
    </lineage>
</organism>
<dbReference type="Proteomes" id="UP000661012">
    <property type="component" value="Unassembled WGS sequence"/>
</dbReference>
<name>A0ABR9A0M0_9GAMM</name>